<name>A0A7S3DKS5_9EUKA</name>
<proteinExistence type="inferred from homology"/>
<dbReference type="PROSITE" id="PS00061">
    <property type="entry name" value="ADH_SHORT"/>
    <property type="match status" value="1"/>
</dbReference>
<dbReference type="FunFam" id="3.40.50.720:FF:000084">
    <property type="entry name" value="Short-chain dehydrogenase reductase"/>
    <property type="match status" value="1"/>
</dbReference>
<dbReference type="AlphaFoldDB" id="A0A7S3DKS5"/>
<organism evidence="3">
    <name type="scientific">Palpitomonas bilix</name>
    <dbReference type="NCBI Taxonomy" id="652834"/>
    <lineage>
        <taxon>Eukaryota</taxon>
        <taxon>Eukaryota incertae sedis</taxon>
    </lineage>
</organism>
<dbReference type="NCBIfam" id="NF006132">
    <property type="entry name" value="PRK08277.1"/>
    <property type="match status" value="1"/>
</dbReference>
<protein>
    <recommendedName>
        <fullName evidence="4">D-mannonate oxidoreductase</fullName>
    </recommendedName>
</protein>
<dbReference type="PRINTS" id="PR00081">
    <property type="entry name" value="GDHRDH"/>
</dbReference>
<dbReference type="InterPro" id="IPR036291">
    <property type="entry name" value="NAD(P)-bd_dom_sf"/>
</dbReference>
<sequence length="301" mass="31158">MSTPLCPPSVRSLCTLGSEPANMAALSMFSLEGKIAVVTGGSGTLGGEIAKGLASAGATVIILGRRLEKGEEMATVIEKEGGKATAMAADVTKREDLERVREKLMDMFGTIDILVNAAGGNVKEATLSPGGEVGLFDMPQQALQTVVDLNLMGTILPTQVFGQAMHKKGGSVINISSATAEQAVTRVVGYSAAKAAVNNFTKWVAVTLAQDAVKEGKKPVRVNALAPGFFIADQNRALLTDLETGKLTQRGETIVAKTPMGRFGEPDELIGAAIWLASDASKFVTGTVVDVDGGFGAFSGV</sequence>
<dbReference type="PANTHER" id="PTHR42760">
    <property type="entry name" value="SHORT-CHAIN DEHYDROGENASES/REDUCTASES FAMILY MEMBER"/>
    <property type="match status" value="1"/>
</dbReference>
<keyword evidence="2" id="KW-0560">Oxidoreductase</keyword>
<comment type="similarity">
    <text evidence="1">Belongs to the short-chain dehydrogenases/reductases (SDR) family.</text>
</comment>
<dbReference type="InterPro" id="IPR020904">
    <property type="entry name" value="Sc_DH/Rdtase_CS"/>
</dbReference>
<dbReference type="EMBL" id="HBIB01035562">
    <property type="protein sequence ID" value="CAE0260741.1"/>
    <property type="molecule type" value="Transcribed_RNA"/>
</dbReference>
<evidence type="ECO:0000256" key="2">
    <source>
        <dbReference type="ARBA" id="ARBA00023002"/>
    </source>
</evidence>
<dbReference type="Pfam" id="PF13561">
    <property type="entry name" value="adh_short_C2"/>
    <property type="match status" value="1"/>
</dbReference>
<evidence type="ECO:0008006" key="4">
    <source>
        <dbReference type="Google" id="ProtNLM"/>
    </source>
</evidence>
<dbReference type="SUPFAM" id="SSF51735">
    <property type="entry name" value="NAD(P)-binding Rossmann-fold domains"/>
    <property type="match status" value="1"/>
</dbReference>
<dbReference type="Gene3D" id="3.40.50.720">
    <property type="entry name" value="NAD(P)-binding Rossmann-like Domain"/>
    <property type="match status" value="1"/>
</dbReference>
<evidence type="ECO:0000313" key="3">
    <source>
        <dbReference type="EMBL" id="CAE0260741.1"/>
    </source>
</evidence>
<gene>
    <name evidence="3" type="ORF">PBIL07802_LOCUS23029</name>
</gene>
<accession>A0A7S3DKS5</accession>
<dbReference type="PRINTS" id="PR00080">
    <property type="entry name" value="SDRFAMILY"/>
</dbReference>
<dbReference type="InterPro" id="IPR002347">
    <property type="entry name" value="SDR_fam"/>
</dbReference>
<dbReference type="GO" id="GO:0016616">
    <property type="term" value="F:oxidoreductase activity, acting on the CH-OH group of donors, NAD or NADP as acceptor"/>
    <property type="evidence" value="ECO:0007669"/>
    <property type="project" value="TreeGrafter"/>
</dbReference>
<reference evidence="3" key="1">
    <citation type="submission" date="2021-01" db="EMBL/GenBank/DDBJ databases">
        <authorList>
            <person name="Corre E."/>
            <person name="Pelletier E."/>
            <person name="Niang G."/>
            <person name="Scheremetjew M."/>
            <person name="Finn R."/>
            <person name="Kale V."/>
            <person name="Holt S."/>
            <person name="Cochrane G."/>
            <person name="Meng A."/>
            <person name="Brown T."/>
            <person name="Cohen L."/>
        </authorList>
    </citation>
    <scope>NUCLEOTIDE SEQUENCE</scope>
    <source>
        <strain evidence="3">NIES-2562</strain>
    </source>
</reference>
<dbReference type="PANTHER" id="PTHR42760:SF115">
    <property type="entry name" value="3-OXOACYL-[ACYL-CARRIER-PROTEIN] REDUCTASE FABG"/>
    <property type="match status" value="1"/>
</dbReference>
<evidence type="ECO:0000256" key="1">
    <source>
        <dbReference type="ARBA" id="ARBA00006484"/>
    </source>
</evidence>